<keyword evidence="3" id="KW-1185">Reference proteome</keyword>
<evidence type="ECO:0000313" key="3">
    <source>
        <dbReference type="Proteomes" id="UP000688137"/>
    </source>
</evidence>
<dbReference type="PROSITE" id="PS00108">
    <property type="entry name" value="PROTEIN_KINASE_ST"/>
    <property type="match status" value="1"/>
</dbReference>
<dbReference type="PANTHER" id="PTHR44167:SF18">
    <property type="entry name" value="PROTEIN KINASE DOMAIN-CONTAINING PROTEIN"/>
    <property type="match status" value="1"/>
</dbReference>
<sequence length="464" mass="54222">MESQLSFICIRQHTFLDQKYVLQLLPNKITLNQIGKEPKYIIELELHNTISWQLNQMNQLISFSIMWNNIEKQFHSTHEDLLKLRQTIKNKIMYKTVRHLYKPMQQLGEGNFDEVYLCIDRINGNSYEIKCLAKNQFEDSITRIHNEISCLTKIKSEYVQNLHEVFNGENTVYLIQEYLEGVNLYELIMNVALDRTQILIIMKQLITAVRDIHSYNIMHRDIKPINIVFKNKDSIEGLKLTEFHLAVHIDPSQDLRICGTPGYAAPEKFKDSYNEKVDLFSVGCIFFKLVTTRDLFPGKTSNEILKMNKNCNIDFKILQLYKLTPEETDLLINLLEIDPEKRISAEAALSHPYFQCDIIQHDQQQLAKKKSIQGPTNGDRSNNLLQKEINEIEKNPEELQVDQESPRISVIPNFKVLKKDSQIQSSQVVRKNSKLKKSETQEYSQLNFNKSKFQARNSVHQTIV</sequence>
<organism evidence="2 3">
    <name type="scientific">Paramecium primaurelia</name>
    <dbReference type="NCBI Taxonomy" id="5886"/>
    <lineage>
        <taxon>Eukaryota</taxon>
        <taxon>Sar</taxon>
        <taxon>Alveolata</taxon>
        <taxon>Ciliophora</taxon>
        <taxon>Intramacronucleata</taxon>
        <taxon>Oligohymenophorea</taxon>
        <taxon>Peniculida</taxon>
        <taxon>Parameciidae</taxon>
        <taxon>Paramecium</taxon>
    </lineage>
</organism>
<dbReference type="InterPro" id="IPR000719">
    <property type="entry name" value="Prot_kinase_dom"/>
</dbReference>
<dbReference type="Proteomes" id="UP000688137">
    <property type="component" value="Unassembled WGS sequence"/>
</dbReference>
<dbReference type="AlphaFoldDB" id="A0A8S1NGP7"/>
<evidence type="ECO:0000313" key="2">
    <source>
        <dbReference type="EMBL" id="CAD8091888.1"/>
    </source>
</evidence>
<gene>
    <name evidence="2" type="ORF">PPRIM_AZ9-3.1.T0890111</name>
</gene>
<evidence type="ECO:0000259" key="1">
    <source>
        <dbReference type="PROSITE" id="PS50011"/>
    </source>
</evidence>
<dbReference type="SMART" id="SM00220">
    <property type="entry name" value="S_TKc"/>
    <property type="match status" value="1"/>
</dbReference>
<dbReference type="GO" id="GO:0005634">
    <property type="term" value="C:nucleus"/>
    <property type="evidence" value="ECO:0007669"/>
    <property type="project" value="TreeGrafter"/>
</dbReference>
<comment type="caution">
    <text evidence="2">The sequence shown here is derived from an EMBL/GenBank/DDBJ whole genome shotgun (WGS) entry which is preliminary data.</text>
</comment>
<dbReference type="GO" id="GO:0044773">
    <property type="term" value="P:mitotic DNA damage checkpoint signaling"/>
    <property type="evidence" value="ECO:0007669"/>
    <property type="project" value="TreeGrafter"/>
</dbReference>
<dbReference type="PROSITE" id="PS50011">
    <property type="entry name" value="PROTEIN_KINASE_DOM"/>
    <property type="match status" value="1"/>
</dbReference>
<reference evidence="2" key="1">
    <citation type="submission" date="2021-01" db="EMBL/GenBank/DDBJ databases">
        <authorList>
            <consortium name="Genoscope - CEA"/>
            <person name="William W."/>
        </authorList>
    </citation>
    <scope>NUCLEOTIDE SEQUENCE</scope>
</reference>
<accession>A0A8S1NGP7</accession>
<dbReference type="OMA" id="IRQHTFL"/>
<dbReference type="GO" id="GO:0004674">
    <property type="term" value="F:protein serine/threonine kinase activity"/>
    <property type="evidence" value="ECO:0007669"/>
    <property type="project" value="TreeGrafter"/>
</dbReference>
<proteinExistence type="predicted"/>
<dbReference type="InterPro" id="IPR008271">
    <property type="entry name" value="Ser/Thr_kinase_AS"/>
</dbReference>
<dbReference type="Pfam" id="PF00069">
    <property type="entry name" value="Pkinase"/>
    <property type="match status" value="1"/>
</dbReference>
<dbReference type="GO" id="GO:0005524">
    <property type="term" value="F:ATP binding"/>
    <property type="evidence" value="ECO:0007669"/>
    <property type="project" value="InterPro"/>
</dbReference>
<dbReference type="GO" id="GO:0005737">
    <property type="term" value="C:cytoplasm"/>
    <property type="evidence" value="ECO:0007669"/>
    <property type="project" value="TreeGrafter"/>
</dbReference>
<dbReference type="EMBL" id="CAJJDM010000092">
    <property type="protein sequence ID" value="CAD8091888.1"/>
    <property type="molecule type" value="Genomic_DNA"/>
</dbReference>
<feature type="domain" description="Protein kinase" evidence="1">
    <location>
        <begin position="101"/>
        <end position="354"/>
    </location>
</feature>
<name>A0A8S1NGP7_PARPR</name>
<protein>
    <recommendedName>
        <fullName evidence="1">Protein kinase domain-containing protein</fullName>
    </recommendedName>
</protein>
<dbReference type="PANTHER" id="PTHR44167">
    <property type="entry name" value="OVARIAN-SPECIFIC SERINE/THREONINE-PROTEIN KINASE LOK-RELATED"/>
    <property type="match status" value="1"/>
</dbReference>